<dbReference type="InterPro" id="IPR000126">
    <property type="entry name" value="V8_ser_AS"/>
</dbReference>
<organism evidence="7 8">
    <name type="scientific">Massilia mucilaginosa</name>
    <dbReference type="NCBI Taxonomy" id="2609282"/>
    <lineage>
        <taxon>Bacteria</taxon>
        <taxon>Pseudomonadati</taxon>
        <taxon>Pseudomonadota</taxon>
        <taxon>Betaproteobacteria</taxon>
        <taxon>Burkholderiales</taxon>
        <taxon>Oxalobacteraceae</taxon>
        <taxon>Telluria group</taxon>
        <taxon>Massilia</taxon>
    </lineage>
</organism>
<dbReference type="GO" id="GO:0006508">
    <property type="term" value="P:proteolysis"/>
    <property type="evidence" value="ECO:0007669"/>
    <property type="project" value="UniProtKB-KW"/>
</dbReference>
<dbReference type="Pfam" id="PF13365">
    <property type="entry name" value="Trypsin_2"/>
    <property type="match status" value="1"/>
</dbReference>
<proteinExistence type="inferred from homology"/>
<dbReference type="EMBL" id="WHJH01000010">
    <property type="protein sequence ID" value="NHZ89645.1"/>
    <property type="molecule type" value="Genomic_DNA"/>
</dbReference>
<comment type="caution">
    <text evidence="7">The sequence shown here is derived from an EMBL/GenBank/DDBJ whole genome shotgun (WGS) entry which is preliminary data.</text>
</comment>
<name>A0ABX0NSB8_9BURK</name>
<dbReference type="InterPro" id="IPR043504">
    <property type="entry name" value="Peptidase_S1_PA_chymotrypsin"/>
</dbReference>
<keyword evidence="4 6" id="KW-0378">Hydrolase</keyword>
<dbReference type="Proteomes" id="UP000609726">
    <property type="component" value="Unassembled WGS sequence"/>
</dbReference>
<evidence type="ECO:0000313" key="8">
    <source>
        <dbReference type="Proteomes" id="UP000609726"/>
    </source>
</evidence>
<reference evidence="7 8" key="1">
    <citation type="submission" date="2019-10" db="EMBL/GenBank/DDBJ databases">
        <title>Taxonomy of Antarctic Massilia spp.: description of Massilia rubra sp. nov., Massilia aquatica sp. nov., Massilia mucilaginosa sp. nov., Massilia frigida sp. nov. isolated from streams, lakes and regoliths.</title>
        <authorList>
            <person name="Holochova P."/>
            <person name="Sedlacek I."/>
            <person name="Kralova S."/>
            <person name="Maslanova I."/>
            <person name="Busse H.-J."/>
            <person name="Stankova E."/>
            <person name="Vrbovska V."/>
            <person name="Kovarovic V."/>
            <person name="Bartak M."/>
            <person name="Svec P."/>
            <person name="Pantucek R."/>
        </authorList>
    </citation>
    <scope>NUCLEOTIDE SEQUENCE [LARGE SCALE GENOMIC DNA]</scope>
    <source>
        <strain evidence="7 8">CCM 8733</strain>
    </source>
</reference>
<dbReference type="InterPro" id="IPR008256">
    <property type="entry name" value="Peptidase_S1B"/>
</dbReference>
<dbReference type="EC" id="3.4.21.-" evidence="6"/>
<evidence type="ECO:0000256" key="4">
    <source>
        <dbReference type="ARBA" id="ARBA00022801"/>
    </source>
</evidence>
<dbReference type="PRINTS" id="PR00839">
    <property type="entry name" value="V8PROTEASE"/>
</dbReference>
<accession>A0ABX0NSB8</accession>
<evidence type="ECO:0000256" key="1">
    <source>
        <dbReference type="ARBA" id="ARBA00008764"/>
    </source>
</evidence>
<keyword evidence="5 6" id="KW-0720">Serine protease</keyword>
<dbReference type="SUPFAM" id="SSF50494">
    <property type="entry name" value="Trypsin-like serine proteases"/>
    <property type="match status" value="1"/>
</dbReference>
<keyword evidence="8" id="KW-1185">Reference proteome</keyword>
<dbReference type="InterPro" id="IPR009003">
    <property type="entry name" value="Peptidase_S1_PA"/>
</dbReference>
<sequence length="351" mass="38054">MEAYSLEQLRAVLEARALRRTAGLRPRLRVDKRALEGLTDVTDHTEVALTEWDFHPDVVLGVDPFPGVSSETLFQELLGRQKVLYGDDDRVEVIDCNDLARQRNARSVAAIVERGTLFTTANNQVSVSGATLEHRYFSRGKPLCQKVDFRHQPCAAVGTAFLVVPAIVATAHHCLGPDTIDSRCLIFDFETDANGVAPLSFGLDQIYGIRRFIGGTFTSDGEDWSLIELDREVQGRAPLALRSAVAAPDNAPLYVIGHPSGLPKKVAGNAEIRFNTAASHFVANLDTFGGNSGSPVFNGITHEVEGILVRGDADFVPLGNCYASLICPISGCRGEDCSRIAPITRLLALQV</sequence>
<gene>
    <name evidence="7" type="ORF">F2P45_11560</name>
</gene>
<dbReference type="GO" id="GO:0008233">
    <property type="term" value="F:peptidase activity"/>
    <property type="evidence" value="ECO:0007669"/>
    <property type="project" value="UniProtKB-KW"/>
</dbReference>
<protein>
    <recommendedName>
        <fullName evidence="6">Serine protease</fullName>
        <ecNumber evidence="6">3.4.21.-</ecNumber>
    </recommendedName>
</protein>
<evidence type="ECO:0000313" key="7">
    <source>
        <dbReference type="EMBL" id="NHZ89645.1"/>
    </source>
</evidence>
<keyword evidence="3" id="KW-0732">Signal</keyword>
<evidence type="ECO:0000256" key="3">
    <source>
        <dbReference type="ARBA" id="ARBA00022729"/>
    </source>
</evidence>
<evidence type="ECO:0000256" key="2">
    <source>
        <dbReference type="ARBA" id="ARBA00022670"/>
    </source>
</evidence>
<dbReference type="PROSITE" id="PS00673">
    <property type="entry name" value="V8_SER"/>
    <property type="match status" value="1"/>
</dbReference>
<evidence type="ECO:0000256" key="5">
    <source>
        <dbReference type="ARBA" id="ARBA00022825"/>
    </source>
</evidence>
<comment type="similarity">
    <text evidence="1 6">Belongs to the peptidase S1B family.</text>
</comment>
<dbReference type="RefSeq" id="WP_166874503.1">
    <property type="nucleotide sequence ID" value="NZ_WHJH01000010.1"/>
</dbReference>
<dbReference type="Gene3D" id="2.40.10.10">
    <property type="entry name" value="Trypsin-like serine proteases"/>
    <property type="match status" value="2"/>
</dbReference>
<evidence type="ECO:0000256" key="6">
    <source>
        <dbReference type="RuleBase" id="RU004296"/>
    </source>
</evidence>
<keyword evidence="2 6" id="KW-0645">Protease</keyword>